<accession>A0ABT1CGT7</accession>
<feature type="region of interest" description="Disordered" evidence="1">
    <location>
        <begin position="1"/>
        <end position="29"/>
    </location>
</feature>
<dbReference type="RefSeq" id="WP_252849212.1">
    <property type="nucleotide sequence ID" value="NZ_BAPW01000010.1"/>
</dbReference>
<dbReference type="Proteomes" id="UP001523401">
    <property type="component" value="Unassembled WGS sequence"/>
</dbReference>
<name>A0ABT1CGT7_9PROT</name>
<evidence type="ECO:0000313" key="3">
    <source>
        <dbReference type="EMBL" id="MCO6159951.1"/>
    </source>
</evidence>
<reference evidence="3 4" key="1">
    <citation type="submission" date="2022-06" db="EMBL/GenBank/DDBJ databases">
        <title>Whole-genome of Asaia lannensis strain LMG 27011T.</title>
        <authorList>
            <person name="Sombolestani A."/>
        </authorList>
    </citation>
    <scope>NUCLEOTIDE SEQUENCE [LARGE SCALE GENOMIC DNA]</scope>
    <source>
        <strain evidence="3 4">NBRC 102526</strain>
    </source>
</reference>
<gene>
    <name evidence="3" type="ORF">NF685_07920</name>
</gene>
<dbReference type="InterPro" id="IPR002881">
    <property type="entry name" value="DUF58"/>
</dbReference>
<organism evidence="3 4">
    <name type="scientific">Asaia lannensis NBRC 102526</name>
    <dbReference type="NCBI Taxonomy" id="1307926"/>
    <lineage>
        <taxon>Bacteria</taxon>
        <taxon>Pseudomonadati</taxon>
        <taxon>Pseudomonadota</taxon>
        <taxon>Alphaproteobacteria</taxon>
        <taxon>Acetobacterales</taxon>
        <taxon>Acetobacteraceae</taxon>
        <taxon>Asaia</taxon>
    </lineage>
</organism>
<dbReference type="PANTHER" id="PTHR33608:SF6">
    <property type="entry name" value="BLL2464 PROTEIN"/>
    <property type="match status" value="1"/>
</dbReference>
<feature type="domain" description="DUF58" evidence="2">
    <location>
        <begin position="82"/>
        <end position="273"/>
    </location>
</feature>
<dbReference type="PANTHER" id="PTHR33608">
    <property type="entry name" value="BLL2464 PROTEIN"/>
    <property type="match status" value="1"/>
</dbReference>
<dbReference type="EMBL" id="JAMXQU010000004">
    <property type="protein sequence ID" value="MCO6159951.1"/>
    <property type="molecule type" value="Genomic_DNA"/>
</dbReference>
<evidence type="ECO:0000313" key="4">
    <source>
        <dbReference type="Proteomes" id="UP001523401"/>
    </source>
</evidence>
<comment type="caution">
    <text evidence="3">The sequence shown here is derived from an EMBL/GenBank/DDBJ whole genome shotgun (WGS) entry which is preliminary data.</text>
</comment>
<proteinExistence type="predicted"/>
<evidence type="ECO:0000256" key="1">
    <source>
        <dbReference type="SAM" id="MobiDB-lite"/>
    </source>
</evidence>
<evidence type="ECO:0000259" key="2">
    <source>
        <dbReference type="Pfam" id="PF01882"/>
    </source>
</evidence>
<dbReference type="Pfam" id="PF01882">
    <property type="entry name" value="DUF58"/>
    <property type="match status" value="1"/>
</dbReference>
<sequence>MSGFFSKWRRRGHATTASSRPGAGPDDAIGTLVPQAEALLPSLVDEADRIGRQLRTGLHHQHRAGAGEDFWQYRPAHDHEPAHRIDWRQSARSDQLWVREREAEGAQLLSLWCDPSPSMVWRSRADLPEKRSQARLATLAVAAAALHGGERVALLNGLEQGRSLSGPHSLPRLAQNLLSGRADPLPQLDALRPFGQLVLVSDFLFPPEILERLLRDIAARPTRTELFCILDPAERNLPYAGRIAFDSLENEASLVLPAVETLRDSYEREMHAHLAQMTALARAHRAGFTVHHTDQPLMPALLSLYARLSGGKLHS</sequence>
<keyword evidence="4" id="KW-1185">Reference proteome</keyword>
<protein>
    <submittedName>
        <fullName evidence="3">DUF58 domain-containing protein</fullName>
    </submittedName>
</protein>